<feature type="region of interest" description="Disordered" evidence="1">
    <location>
        <begin position="67"/>
        <end position="129"/>
    </location>
</feature>
<comment type="caution">
    <text evidence="3">The sequence shown here is derived from an EMBL/GenBank/DDBJ whole genome shotgun (WGS) entry which is preliminary data.</text>
</comment>
<evidence type="ECO:0000256" key="1">
    <source>
        <dbReference type="SAM" id="MobiDB-lite"/>
    </source>
</evidence>
<dbReference type="Proteomes" id="UP000823521">
    <property type="component" value="Unassembled WGS sequence"/>
</dbReference>
<accession>A0ABS3VSY8</accession>
<dbReference type="EMBL" id="WVUH01000137">
    <property type="protein sequence ID" value="MBO4207657.1"/>
    <property type="molecule type" value="Genomic_DNA"/>
</dbReference>
<organism evidence="3 4">
    <name type="scientific">Micromonospora echinofusca</name>
    <dbReference type="NCBI Taxonomy" id="47858"/>
    <lineage>
        <taxon>Bacteria</taxon>
        <taxon>Bacillati</taxon>
        <taxon>Actinomycetota</taxon>
        <taxon>Actinomycetes</taxon>
        <taxon>Micromonosporales</taxon>
        <taxon>Micromonosporaceae</taxon>
        <taxon>Micromonospora</taxon>
    </lineage>
</organism>
<keyword evidence="4" id="KW-1185">Reference proteome</keyword>
<protein>
    <recommendedName>
        <fullName evidence="2">CATRA-Associated Small Protein domain-containing protein</fullName>
    </recommendedName>
</protein>
<sequence length="129" mass="14396">MTEVLRTLESDVKNFLAASLIRLDDVETDDERFWPKVLGVLDTLEPAVRRQDAVQVLTAARLLDRISAPRATPIGSRPAHPMPRAVRDRRNTLLHALGTDPPRPRESQDGADEGQDGPQGQDRRSGQQR</sequence>
<dbReference type="RefSeq" id="WP_208814548.1">
    <property type="nucleotide sequence ID" value="NZ_WVUH01000137.1"/>
</dbReference>
<evidence type="ECO:0000313" key="3">
    <source>
        <dbReference type="EMBL" id="MBO4207657.1"/>
    </source>
</evidence>
<name>A0ABS3VSY8_MICEH</name>
<dbReference type="Pfam" id="PF20271">
    <property type="entry name" value="CATASP"/>
    <property type="match status" value="1"/>
</dbReference>
<proteinExistence type="predicted"/>
<feature type="domain" description="CATRA-Associated Small Protein" evidence="2">
    <location>
        <begin position="31"/>
        <end position="100"/>
    </location>
</feature>
<reference evidence="3 4" key="1">
    <citation type="submission" date="2019-12" db="EMBL/GenBank/DDBJ databases">
        <title>Whole genome sequencing of endophytic Actinobacterium Micromonospora sp. MPMI6T.</title>
        <authorList>
            <person name="Evv R."/>
            <person name="Podile A.R."/>
        </authorList>
    </citation>
    <scope>NUCLEOTIDE SEQUENCE [LARGE SCALE GENOMIC DNA]</scope>
    <source>
        <strain evidence="3 4">MPMI6</strain>
    </source>
</reference>
<evidence type="ECO:0000259" key="2">
    <source>
        <dbReference type="Pfam" id="PF20271"/>
    </source>
</evidence>
<evidence type="ECO:0000313" key="4">
    <source>
        <dbReference type="Proteomes" id="UP000823521"/>
    </source>
</evidence>
<dbReference type="InterPro" id="IPR046924">
    <property type="entry name" value="CATASP"/>
</dbReference>
<gene>
    <name evidence="3" type="ORF">GSF22_16840</name>
</gene>